<gene>
    <name evidence="3" type="ORF">ACFPWU_05260</name>
</gene>
<comment type="caution">
    <text evidence="3">The sequence shown here is derived from an EMBL/GenBank/DDBJ whole genome shotgun (WGS) entry which is preliminary data.</text>
</comment>
<evidence type="ECO:0000313" key="3">
    <source>
        <dbReference type="EMBL" id="MFC6153069.1"/>
    </source>
</evidence>
<evidence type="ECO:0000256" key="1">
    <source>
        <dbReference type="SAM" id="Phobius"/>
    </source>
</evidence>
<sequence length="68" mass="7200">MGIVFGIILIVVGLVLALDVVSITALNDATVDSQLLGWILFGAGVLALVLTAWVAGRRKVTVVERPER</sequence>
<dbReference type="Proteomes" id="UP001596098">
    <property type="component" value="Unassembled WGS sequence"/>
</dbReference>
<accession>A0ABW1QWY2</accession>
<dbReference type="Pfam" id="PF20059">
    <property type="entry name" value="DUF6458"/>
    <property type="match status" value="1"/>
</dbReference>
<proteinExistence type="predicted"/>
<feature type="domain" description="DUF6458" evidence="2">
    <location>
        <begin position="1"/>
        <end position="59"/>
    </location>
</feature>
<dbReference type="RefSeq" id="WP_128219326.1">
    <property type="nucleotide sequence ID" value="NZ_CP034929.1"/>
</dbReference>
<feature type="transmembrane region" description="Helical" evidence="1">
    <location>
        <begin position="35"/>
        <end position="55"/>
    </location>
</feature>
<reference evidence="4" key="1">
    <citation type="journal article" date="2019" name="Int. J. Syst. Evol. Microbiol.">
        <title>The Global Catalogue of Microorganisms (GCM) 10K type strain sequencing project: providing services to taxonomists for standard genome sequencing and annotation.</title>
        <authorList>
            <consortium name="The Broad Institute Genomics Platform"/>
            <consortium name="The Broad Institute Genome Sequencing Center for Infectious Disease"/>
            <person name="Wu L."/>
            <person name="Ma J."/>
        </authorList>
    </citation>
    <scope>NUCLEOTIDE SEQUENCE [LARGE SCALE GENOMIC DNA]</scope>
    <source>
        <strain evidence="4">DFY28</strain>
    </source>
</reference>
<dbReference type="InterPro" id="IPR045597">
    <property type="entry name" value="DUF6458"/>
</dbReference>
<organism evidence="3 4">
    <name type="scientific">Nocardioides yefusunii</name>
    <dbReference type="NCBI Taxonomy" id="2500546"/>
    <lineage>
        <taxon>Bacteria</taxon>
        <taxon>Bacillati</taxon>
        <taxon>Actinomycetota</taxon>
        <taxon>Actinomycetes</taxon>
        <taxon>Propionibacteriales</taxon>
        <taxon>Nocardioidaceae</taxon>
        <taxon>Nocardioides</taxon>
    </lineage>
</organism>
<keyword evidence="1" id="KW-0812">Transmembrane</keyword>
<evidence type="ECO:0000259" key="2">
    <source>
        <dbReference type="Pfam" id="PF20059"/>
    </source>
</evidence>
<dbReference type="EMBL" id="JBHSQI010000002">
    <property type="protein sequence ID" value="MFC6153069.1"/>
    <property type="molecule type" value="Genomic_DNA"/>
</dbReference>
<protein>
    <submittedName>
        <fullName evidence="3">DUF6458 family protein</fullName>
    </submittedName>
</protein>
<evidence type="ECO:0000313" key="4">
    <source>
        <dbReference type="Proteomes" id="UP001596098"/>
    </source>
</evidence>
<keyword evidence="1" id="KW-1133">Transmembrane helix</keyword>
<name>A0ABW1QWY2_9ACTN</name>
<keyword evidence="1" id="KW-0472">Membrane</keyword>
<keyword evidence="4" id="KW-1185">Reference proteome</keyword>